<comment type="caution">
    <text evidence="1">The sequence shown here is derived from an EMBL/GenBank/DDBJ whole genome shotgun (WGS) entry which is preliminary data.</text>
</comment>
<accession>A0A9N7V9D6</accession>
<reference evidence="1" key="1">
    <citation type="submission" date="2020-03" db="EMBL/GenBank/DDBJ databases">
        <authorList>
            <person name="Weist P."/>
        </authorList>
    </citation>
    <scope>NUCLEOTIDE SEQUENCE</scope>
</reference>
<evidence type="ECO:0000313" key="2">
    <source>
        <dbReference type="Proteomes" id="UP001153269"/>
    </source>
</evidence>
<gene>
    <name evidence="1" type="ORF">PLEPLA_LOCUS33024</name>
</gene>
<protein>
    <submittedName>
        <fullName evidence="1">Uncharacterized protein</fullName>
    </submittedName>
</protein>
<dbReference type="AlphaFoldDB" id="A0A9N7V9D6"/>
<organism evidence="1 2">
    <name type="scientific">Pleuronectes platessa</name>
    <name type="common">European plaice</name>
    <dbReference type="NCBI Taxonomy" id="8262"/>
    <lineage>
        <taxon>Eukaryota</taxon>
        <taxon>Metazoa</taxon>
        <taxon>Chordata</taxon>
        <taxon>Craniata</taxon>
        <taxon>Vertebrata</taxon>
        <taxon>Euteleostomi</taxon>
        <taxon>Actinopterygii</taxon>
        <taxon>Neopterygii</taxon>
        <taxon>Teleostei</taxon>
        <taxon>Neoteleostei</taxon>
        <taxon>Acanthomorphata</taxon>
        <taxon>Carangaria</taxon>
        <taxon>Pleuronectiformes</taxon>
        <taxon>Pleuronectoidei</taxon>
        <taxon>Pleuronectidae</taxon>
        <taxon>Pleuronectes</taxon>
    </lineage>
</organism>
<evidence type="ECO:0000313" key="1">
    <source>
        <dbReference type="EMBL" id="CAB1445293.1"/>
    </source>
</evidence>
<dbReference type="Proteomes" id="UP001153269">
    <property type="component" value="Unassembled WGS sequence"/>
</dbReference>
<sequence length="150" mass="16493">MAADAAGWLLSEQREEAGVSLKPRLCCVADMLVSANVEDVAGHLAVAVVIIHTSQMAFPWASMKRTGQGLSCQVLPGPKTTLGQYAFHRMPLVWLNHGSDVDLNSKCAWHQILDKGRACLVVVQSNTDSTYRRLSAFRFIRLIKPTQSKT</sequence>
<name>A0A9N7V9D6_PLEPL</name>
<proteinExistence type="predicted"/>
<keyword evidence="2" id="KW-1185">Reference proteome</keyword>
<dbReference type="EMBL" id="CADEAL010003613">
    <property type="protein sequence ID" value="CAB1445293.1"/>
    <property type="molecule type" value="Genomic_DNA"/>
</dbReference>